<dbReference type="Proteomes" id="UP000243579">
    <property type="component" value="Unassembled WGS sequence"/>
</dbReference>
<keyword evidence="4" id="KW-1185">Reference proteome</keyword>
<keyword evidence="2" id="KW-1133">Transmembrane helix</keyword>
<evidence type="ECO:0000313" key="4">
    <source>
        <dbReference type="Proteomes" id="UP000243579"/>
    </source>
</evidence>
<gene>
    <name evidence="3" type="ORF">ACHHYP_12311</name>
</gene>
<name>A0A1V9ZGY8_ACHHY</name>
<reference evidence="3 4" key="1">
    <citation type="journal article" date="2014" name="Genome Biol. Evol.">
        <title>The secreted proteins of Achlya hypogyna and Thraustotheca clavata identify the ancestral oomycete secretome and reveal gene acquisitions by horizontal gene transfer.</title>
        <authorList>
            <person name="Misner I."/>
            <person name="Blouin N."/>
            <person name="Leonard G."/>
            <person name="Richards T.A."/>
            <person name="Lane C.E."/>
        </authorList>
    </citation>
    <scope>NUCLEOTIDE SEQUENCE [LARGE SCALE GENOMIC DNA]</scope>
    <source>
        <strain evidence="3 4">ATCC 48635</strain>
    </source>
</reference>
<keyword evidence="2" id="KW-0812">Transmembrane</keyword>
<feature type="transmembrane region" description="Helical" evidence="2">
    <location>
        <begin position="88"/>
        <end position="109"/>
    </location>
</feature>
<proteinExistence type="predicted"/>
<feature type="transmembrane region" description="Helical" evidence="2">
    <location>
        <begin position="52"/>
        <end position="76"/>
    </location>
</feature>
<dbReference type="OrthoDB" id="78310at2759"/>
<feature type="transmembrane region" description="Helical" evidence="2">
    <location>
        <begin position="160"/>
        <end position="182"/>
    </location>
</feature>
<sequence length="320" mass="35417">MYILDDQEAEDAEKERLRRKLQAKKKLSPEEEAIQQQQAIVREKNKYWAPILLLYPLGPVCVALTTVVFGGVITNAASTTCNAHLNTFLQGAVGLSYILILFYAYCWIGPRPIRRLKVLKVFYGAYGFVCFLWWGVFGTMEAVAATATGFDSCLSQSPMLYVFSQYQIAIFWLLLSFFLCFAGKEMHEHYKSTDEGRKAAAAAKRAQEEAAAKEAAAKAAAREAAEKLEAETQAELRRAQEERDKLYANMGEDEDDNDASPAVDQADEEEEEEEAEAGDDEDEAGDDGDDEGADDDDGNNAEVDDDATPEHAAEGEKSTD</sequence>
<dbReference type="STRING" id="1202772.A0A1V9ZGY8"/>
<feature type="compositionally biased region" description="Basic and acidic residues" evidence="1">
    <location>
        <begin position="308"/>
        <end position="320"/>
    </location>
</feature>
<comment type="caution">
    <text evidence="3">The sequence shown here is derived from an EMBL/GenBank/DDBJ whole genome shotgun (WGS) entry which is preliminary data.</text>
</comment>
<evidence type="ECO:0000313" key="3">
    <source>
        <dbReference type="EMBL" id="OQR97262.1"/>
    </source>
</evidence>
<protein>
    <submittedName>
        <fullName evidence="3">Uncharacterized protein</fullName>
    </submittedName>
</protein>
<organism evidence="3 4">
    <name type="scientific">Achlya hypogyna</name>
    <name type="common">Oomycete</name>
    <name type="synonym">Protoachlya hypogyna</name>
    <dbReference type="NCBI Taxonomy" id="1202772"/>
    <lineage>
        <taxon>Eukaryota</taxon>
        <taxon>Sar</taxon>
        <taxon>Stramenopiles</taxon>
        <taxon>Oomycota</taxon>
        <taxon>Saprolegniomycetes</taxon>
        <taxon>Saprolegniales</taxon>
        <taxon>Achlyaceae</taxon>
        <taxon>Achlya</taxon>
    </lineage>
</organism>
<dbReference type="AlphaFoldDB" id="A0A1V9ZGY8"/>
<feature type="compositionally biased region" description="Basic and acidic residues" evidence="1">
    <location>
        <begin position="223"/>
        <end position="246"/>
    </location>
</feature>
<evidence type="ECO:0000256" key="2">
    <source>
        <dbReference type="SAM" id="Phobius"/>
    </source>
</evidence>
<feature type="region of interest" description="Disordered" evidence="1">
    <location>
        <begin position="223"/>
        <end position="320"/>
    </location>
</feature>
<evidence type="ECO:0000256" key="1">
    <source>
        <dbReference type="SAM" id="MobiDB-lite"/>
    </source>
</evidence>
<dbReference type="EMBL" id="JNBR01000120">
    <property type="protein sequence ID" value="OQR97262.1"/>
    <property type="molecule type" value="Genomic_DNA"/>
</dbReference>
<feature type="transmembrane region" description="Helical" evidence="2">
    <location>
        <begin position="121"/>
        <end position="140"/>
    </location>
</feature>
<accession>A0A1V9ZGY8</accession>
<feature type="compositionally biased region" description="Acidic residues" evidence="1">
    <location>
        <begin position="265"/>
        <end position="307"/>
    </location>
</feature>
<keyword evidence="2" id="KW-0472">Membrane</keyword>